<dbReference type="Gene3D" id="3.40.50.1820">
    <property type="entry name" value="alpha/beta hydrolase"/>
    <property type="match status" value="1"/>
</dbReference>
<reference evidence="3 4" key="1">
    <citation type="submission" date="2018-10" db="EMBL/GenBank/DDBJ databases">
        <title>Isolation, diversity and antibacterial activity of antinobacteria from the wheat rhizosphere soil.</title>
        <authorList>
            <person name="Sun T."/>
        </authorList>
    </citation>
    <scope>NUCLEOTIDE SEQUENCE [LARGE SCALE GENOMIC DNA]</scope>
    <source>
        <strain evidence="3 4">SJ-23</strain>
    </source>
</reference>
<name>A0A3M8AKX3_9MICO</name>
<evidence type="ECO:0000259" key="2">
    <source>
        <dbReference type="Pfam" id="PF00561"/>
    </source>
</evidence>
<dbReference type="InterPro" id="IPR029058">
    <property type="entry name" value="AB_hydrolase_fold"/>
</dbReference>
<accession>A0A3M8AKX3</accession>
<dbReference type="EMBL" id="RHHB01000002">
    <property type="protein sequence ID" value="RNB51876.1"/>
    <property type="molecule type" value="Genomic_DNA"/>
</dbReference>
<organism evidence="3 4">
    <name type="scientific">Agromyces tardus</name>
    <dbReference type="NCBI Taxonomy" id="2583849"/>
    <lineage>
        <taxon>Bacteria</taxon>
        <taxon>Bacillati</taxon>
        <taxon>Actinomycetota</taxon>
        <taxon>Actinomycetes</taxon>
        <taxon>Micrococcales</taxon>
        <taxon>Microbacteriaceae</taxon>
        <taxon>Agromyces</taxon>
    </lineage>
</organism>
<dbReference type="OrthoDB" id="7185741at2"/>
<feature type="domain" description="AB hydrolase-1" evidence="2">
    <location>
        <begin position="74"/>
        <end position="189"/>
    </location>
</feature>
<keyword evidence="4" id="KW-1185">Reference proteome</keyword>
<dbReference type="GO" id="GO:0016787">
    <property type="term" value="F:hydrolase activity"/>
    <property type="evidence" value="ECO:0007669"/>
    <property type="project" value="UniProtKB-KW"/>
</dbReference>
<evidence type="ECO:0000313" key="4">
    <source>
        <dbReference type="Proteomes" id="UP000275048"/>
    </source>
</evidence>
<dbReference type="GO" id="GO:0016020">
    <property type="term" value="C:membrane"/>
    <property type="evidence" value="ECO:0007669"/>
    <property type="project" value="TreeGrafter"/>
</dbReference>
<dbReference type="Pfam" id="PF00561">
    <property type="entry name" value="Abhydrolase_1"/>
    <property type="match status" value="1"/>
</dbReference>
<dbReference type="PANTHER" id="PTHR43798:SF33">
    <property type="entry name" value="HYDROLASE, PUTATIVE (AFU_ORTHOLOGUE AFUA_2G14860)-RELATED"/>
    <property type="match status" value="1"/>
</dbReference>
<dbReference type="Proteomes" id="UP000275048">
    <property type="component" value="Unassembled WGS sequence"/>
</dbReference>
<feature type="signal peptide" evidence="1">
    <location>
        <begin position="1"/>
        <end position="22"/>
    </location>
</feature>
<dbReference type="PROSITE" id="PS51257">
    <property type="entry name" value="PROKAR_LIPOPROTEIN"/>
    <property type="match status" value="1"/>
</dbReference>
<dbReference type="InterPro" id="IPR000073">
    <property type="entry name" value="AB_hydrolase_1"/>
</dbReference>
<proteinExistence type="predicted"/>
<feature type="chain" id="PRO_5039200689" evidence="1">
    <location>
        <begin position="23"/>
        <end position="320"/>
    </location>
</feature>
<keyword evidence="1" id="KW-0732">Signal</keyword>
<dbReference type="AlphaFoldDB" id="A0A3M8AKX3"/>
<gene>
    <name evidence="3" type="ORF">EDM22_02740</name>
</gene>
<evidence type="ECO:0000256" key="1">
    <source>
        <dbReference type="SAM" id="SignalP"/>
    </source>
</evidence>
<sequence>MRRSRQFRYWFPFLASVTVLLSACSSGGGIRSTDEPSMSSAATGRASAQHDRAGVVDIGAGRQMYLACSGTGSPTVVLVSGLGDNAEIWSTPSAVADPEPPTVFAGVAGFTRVCAYDRPGTADSRSTVVAQPTSAQTSADDLEALLVAAGEAPPFVLVGHSYGGPIIRLFAAEHPAGVSGLVLVDALSEDLVAGLSPEQAALFEELNAPPPRSGAETFDAATVFAELRGSAPVPDVPVTILTADIPQLTPEVVASGQLPPGVDQGFADALWAAQMAAQNALPAKFARSVHITRTGSDHYIQLGNPQLVIDAIRTTVDSAG</sequence>
<dbReference type="RefSeq" id="WP_122935510.1">
    <property type="nucleotide sequence ID" value="NZ_JBHSNT010000044.1"/>
</dbReference>
<dbReference type="PANTHER" id="PTHR43798">
    <property type="entry name" value="MONOACYLGLYCEROL LIPASE"/>
    <property type="match status" value="1"/>
</dbReference>
<dbReference type="SUPFAM" id="SSF53474">
    <property type="entry name" value="alpha/beta-Hydrolases"/>
    <property type="match status" value="1"/>
</dbReference>
<dbReference type="InterPro" id="IPR050266">
    <property type="entry name" value="AB_hydrolase_sf"/>
</dbReference>
<evidence type="ECO:0000313" key="3">
    <source>
        <dbReference type="EMBL" id="RNB51876.1"/>
    </source>
</evidence>
<keyword evidence="3" id="KW-0378">Hydrolase</keyword>
<comment type="caution">
    <text evidence="3">The sequence shown here is derived from an EMBL/GenBank/DDBJ whole genome shotgun (WGS) entry which is preliminary data.</text>
</comment>
<protein>
    <submittedName>
        <fullName evidence="3">Alpha/beta hydrolase</fullName>
    </submittedName>
</protein>